<dbReference type="Proteomes" id="UP000316621">
    <property type="component" value="Chromosome 4"/>
</dbReference>
<keyword evidence="2" id="KW-1185">Reference proteome</keyword>
<evidence type="ECO:0000313" key="2">
    <source>
        <dbReference type="Proteomes" id="UP000316621"/>
    </source>
</evidence>
<name>A0A4Y7JGK3_PAPSO</name>
<gene>
    <name evidence="1" type="ORF">C5167_006467</name>
</gene>
<organism evidence="1 2">
    <name type="scientific">Papaver somniferum</name>
    <name type="common">Opium poppy</name>
    <dbReference type="NCBI Taxonomy" id="3469"/>
    <lineage>
        <taxon>Eukaryota</taxon>
        <taxon>Viridiplantae</taxon>
        <taxon>Streptophyta</taxon>
        <taxon>Embryophyta</taxon>
        <taxon>Tracheophyta</taxon>
        <taxon>Spermatophyta</taxon>
        <taxon>Magnoliopsida</taxon>
        <taxon>Ranunculales</taxon>
        <taxon>Papaveraceae</taxon>
        <taxon>Papaveroideae</taxon>
        <taxon>Papaver</taxon>
    </lineage>
</organism>
<dbReference type="Gramene" id="RZC59160">
    <property type="protein sequence ID" value="RZC59160"/>
    <property type="gene ID" value="C5167_006467"/>
</dbReference>
<protein>
    <submittedName>
        <fullName evidence="1">Uncharacterized protein</fullName>
    </submittedName>
</protein>
<accession>A0A4Y7JGK3</accession>
<sequence length="72" mass="7922">MPWGVINVTCCIKKEAQIKLPISEPEESMTSLGSRPMMPDINGFIITDPSHKVDGRPFSKLGLIETKVPAKL</sequence>
<evidence type="ECO:0000313" key="1">
    <source>
        <dbReference type="EMBL" id="RZC59160.1"/>
    </source>
</evidence>
<reference evidence="1 2" key="1">
    <citation type="journal article" date="2018" name="Science">
        <title>The opium poppy genome and morphinan production.</title>
        <authorList>
            <person name="Guo L."/>
            <person name="Winzer T."/>
            <person name="Yang X."/>
            <person name="Li Y."/>
            <person name="Ning Z."/>
            <person name="He Z."/>
            <person name="Teodor R."/>
            <person name="Lu Y."/>
            <person name="Bowser T.A."/>
            <person name="Graham I.A."/>
            <person name="Ye K."/>
        </authorList>
    </citation>
    <scope>NUCLEOTIDE SEQUENCE [LARGE SCALE GENOMIC DNA]</scope>
    <source>
        <strain evidence="2">cv. HN1</strain>
        <tissue evidence="1">Leaves</tissue>
    </source>
</reference>
<dbReference type="EMBL" id="CM010718">
    <property type="protein sequence ID" value="RZC59160.1"/>
    <property type="molecule type" value="Genomic_DNA"/>
</dbReference>
<proteinExistence type="predicted"/>
<dbReference type="AlphaFoldDB" id="A0A4Y7JGK3"/>